<evidence type="ECO:0000256" key="2">
    <source>
        <dbReference type="ARBA" id="ARBA00022741"/>
    </source>
</evidence>
<feature type="region of interest" description="Disordered" evidence="6">
    <location>
        <begin position="281"/>
        <end position="319"/>
    </location>
</feature>
<sequence length="780" mass="83044">MAAPSDQDVFAIGALVNNTYRIERVLGRGGMGEVYLARHEITERNVAIKALKSAFTSNDMHVALMRREEAVSAVNHPVVIRYIDLGRTENGDIYLIMDFVDGEPLDKRMRSRPLGADEAVALCRRLAEGLAVCHSQGVIHRDLSPDNILLRGGRLDQPVIIDFGIAKDTGSDQTVTGGQFAGKYKYAPMEQIQGRVDQRSDLYALGVTILAAVRGQPPSFGANDFELMQNKALPLDLSDLPQPLQALLAELTDPEPSRRPNDAAALIRRIDQLTAMPLPPGDATVVAAPPGGDATVFAPAGQTVPPRTAPPPQAAAPTPGELTAVSALLNSRPEAPAAPPPPPETARKPEKKKSGGGMVTVLVALLVLGGGGFGIWQSGLLTPAPEVIDGPDPDPDPKPDPEPVDSASLPQISPYRVEIARAEDGTITASGHLPAAAGRDAIASYLSRAYPGTPEVHFDLGRGAPSETLADDLLALLRAIEPLSDWQVAISDRGLVLEGLAGSTGIRDQVTAALPDLSAYAFTADITAGPRELSRAGLAAEIAELGGCGPLAVDRPLQGNRFALGETVRISGHIAEPPDEARIRRAIAGRIGDRTLSLDLAVLNPSVCSVKRLLPPEPAADFAIWLGYGGVTDQPENPTGVYTVGDNPLIDIRLPADKTWGHLHVIAVDLDGLVYHLLPNASRQETRIEELGEVVRSERRVRVAYDNAERTDPSIIAFTIDESSGKTLVIAFHTQEQLFPVPRPFEDPTAAFADALEERRVAGALRGAEIVTKLIDTRTD</sequence>
<dbReference type="InterPro" id="IPR008266">
    <property type="entry name" value="Tyr_kinase_AS"/>
</dbReference>
<evidence type="ECO:0000256" key="3">
    <source>
        <dbReference type="ARBA" id="ARBA00022777"/>
    </source>
</evidence>
<keyword evidence="9" id="KW-1185">Reference proteome</keyword>
<dbReference type="InterPro" id="IPR000719">
    <property type="entry name" value="Prot_kinase_dom"/>
</dbReference>
<dbReference type="Proteomes" id="UP001239909">
    <property type="component" value="Unassembled WGS sequence"/>
</dbReference>
<dbReference type="PROSITE" id="PS50011">
    <property type="entry name" value="PROTEIN_KINASE_DOM"/>
    <property type="match status" value="1"/>
</dbReference>
<dbReference type="PROSITE" id="PS00109">
    <property type="entry name" value="PROTEIN_KINASE_TYR"/>
    <property type="match status" value="1"/>
</dbReference>
<gene>
    <name evidence="8" type="ORF">LNKW23_11770</name>
</gene>
<dbReference type="PANTHER" id="PTHR43289">
    <property type="entry name" value="MITOGEN-ACTIVATED PROTEIN KINASE KINASE KINASE 20-RELATED"/>
    <property type="match status" value="1"/>
</dbReference>
<feature type="region of interest" description="Disordered" evidence="6">
    <location>
        <begin position="384"/>
        <end position="412"/>
    </location>
</feature>
<keyword evidence="3" id="KW-0418">Kinase</keyword>
<keyword evidence="1" id="KW-0808">Transferase</keyword>
<feature type="region of interest" description="Disordered" evidence="6">
    <location>
        <begin position="332"/>
        <end position="354"/>
    </location>
</feature>
<dbReference type="Gene3D" id="3.40.1520.20">
    <property type="match status" value="1"/>
</dbReference>
<dbReference type="PANTHER" id="PTHR43289:SF6">
    <property type="entry name" value="SERINE_THREONINE-PROTEIN KINASE NEKL-3"/>
    <property type="match status" value="1"/>
</dbReference>
<name>A0ABQ6LF49_9RHOB</name>
<dbReference type="EMBL" id="BSYI01000007">
    <property type="protein sequence ID" value="GMG81964.1"/>
    <property type="molecule type" value="Genomic_DNA"/>
</dbReference>
<evidence type="ECO:0000256" key="4">
    <source>
        <dbReference type="ARBA" id="ARBA00022840"/>
    </source>
</evidence>
<dbReference type="CDD" id="cd14014">
    <property type="entry name" value="STKc_PknB_like"/>
    <property type="match status" value="1"/>
</dbReference>
<comment type="caution">
    <text evidence="8">The sequence shown here is derived from an EMBL/GenBank/DDBJ whole genome shotgun (WGS) entry which is preliminary data.</text>
</comment>
<organism evidence="8 9">
    <name type="scientific">Paralimibaculum aggregatum</name>
    <dbReference type="NCBI Taxonomy" id="3036245"/>
    <lineage>
        <taxon>Bacteria</taxon>
        <taxon>Pseudomonadati</taxon>
        <taxon>Pseudomonadota</taxon>
        <taxon>Alphaproteobacteria</taxon>
        <taxon>Rhodobacterales</taxon>
        <taxon>Paracoccaceae</taxon>
        <taxon>Paralimibaculum</taxon>
    </lineage>
</organism>
<feature type="domain" description="Protein kinase" evidence="7">
    <location>
        <begin position="20"/>
        <end position="274"/>
    </location>
</feature>
<proteinExistence type="predicted"/>
<evidence type="ECO:0000256" key="1">
    <source>
        <dbReference type="ARBA" id="ARBA00022679"/>
    </source>
</evidence>
<dbReference type="PROSITE" id="PS00107">
    <property type="entry name" value="PROTEIN_KINASE_ATP"/>
    <property type="match status" value="1"/>
</dbReference>
<keyword evidence="4 5" id="KW-0067">ATP-binding</keyword>
<dbReference type="Gene3D" id="1.10.510.10">
    <property type="entry name" value="Transferase(Phosphotransferase) domain 1"/>
    <property type="match status" value="1"/>
</dbReference>
<evidence type="ECO:0000256" key="5">
    <source>
        <dbReference type="PROSITE-ProRule" id="PRU10141"/>
    </source>
</evidence>
<keyword evidence="2 5" id="KW-0547">Nucleotide-binding</keyword>
<dbReference type="InterPro" id="IPR011009">
    <property type="entry name" value="Kinase-like_dom_sf"/>
</dbReference>
<reference evidence="8 9" key="1">
    <citation type="submission" date="2023-04" db="EMBL/GenBank/DDBJ databases">
        <title>Marinoamorphus aggregata gen. nov., sp. Nov., isolate from tissue of brittle star Ophioplocus japonicus.</title>
        <authorList>
            <person name="Kawano K."/>
            <person name="Sawayama S."/>
            <person name="Nakagawa S."/>
        </authorList>
    </citation>
    <scope>NUCLEOTIDE SEQUENCE [LARGE SCALE GENOMIC DNA]</scope>
    <source>
        <strain evidence="8 9">NKW23</strain>
    </source>
</reference>
<dbReference type="Gene3D" id="3.30.200.20">
    <property type="entry name" value="Phosphorylase Kinase, domain 1"/>
    <property type="match status" value="1"/>
</dbReference>
<evidence type="ECO:0000256" key="6">
    <source>
        <dbReference type="SAM" id="MobiDB-lite"/>
    </source>
</evidence>
<evidence type="ECO:0000313" key="9">
    <source>
        <dbReference type="Proteomes" id="UP001239909"/>
    </source>
</evidence>
<evidence type="ECO:0000259" key="7">
    <source>
        <dbReference type="PROSITE" id="PS50011"/>
    </source>
</evidence>
<protein>
    <recommendedName>
        <fullName evidence="7">Protein kinase domain-containing protein</fullName>
    </recommendedName>
</protein>
<dbReference type="RefSeq" id="WP_285670708.1">
    <property type="nucleotide sequence ID" value="NZ_BSYI01000007.1"/>
</dbReference>
<accession>A0ABQ6LF49</accession>
<dbReference type="InterPro" id="IPR017441">
    <property type="entry name" value="Protein_kinase_ATP_BS"/>
</dbReference>
<dbReference type="SUPFAM" id="SSF56112">
    <property type="entry name" value="Protein kinase-like (PK-like)"/>
    <property type="match status" value="1"/>
</dbReference>
<dbReference type="Pfam" id="PF00069">
    <property type="entry name" value="Pkinase"/>
    <property type="match status" value="1"/>
</dbReference>
<evidence type="ECO:0000313" key="8">
    <source>
        <dbReference type="EMBL" id="GMG81964.1"/>
    </source>
</evidence>
<feature type="binding site" evidence="5">
    <location>
        <position position="49"/>
    </location>
    <ligand>
        <name>ATP</name>
        <dbReference type="ChEBI" id="CHEBI:30616"/>
    </ligand>
</feature>